<sequence length="348" mass="37517">MDRRAFLQGASALGVLGTSGILTGCSGEGGADAPPALSVEKLPELAGDLTVYLGRGEGGLYSDVVEAIRKRNPDLNLEVRRGPSSALANTLVEEGKRGGARADLFWSIDASSLGRVIDQGLAREIPSDLRNRVMKPFRFESLAPVTGRVRTVAYNTERLTPADIPEDIMALPERNFRVGWAPAYGAFQSFVTAMRILEGDQATLEWLRAMKPKAREYAGELGAVMAAAQGEVDLSLANHYYTLRLKAGKPDMNLALAYTRGDAGSLINTSGVALLSPGQTAVNFVRYLQSREVQSYLAREGYEIPLVPGVPTPEGVPALERINPPQLDLTRLGNLQPTLELMRRAGVL</sequence>
<dbReference type="PIRSF" id="PIRSF002825">
    <property type="entry name" value="CfbpA"/>
    <property type="match status" value="1"/>
</dbReference>
<protein>
    <submittedName>
        <fullName evidence="2">Extracellular solute-binding protein</fullName>
    </submittedName>
</protein>
<evidence type="ECO:0000256" key="1">
    <source>
        <dbReference type="ARBA" id="ARBA00022729"/>
    </source>
</evidence>
<dbReference type="Pfam" id="PF13531">
    <property type="entry name" value="SBP_bac_11"/>
    <property type="match status" value="1"/>
</dbReference>
<reference evidence="2 3" key="1">
    <citation type="submission" date="2024-08" db="EMBL/GenBank/DDBJ databases">
        <title>Whole-genome sequencing of halo(alkali)philic microorganisms from hypersaline lakes.</title>
        <authorList>
            <person name="Sorokin D.Y."/>
            <person name="Merkel A.Y."/>
            <person name="Messina E."/>
            <person name="Yakimov M."/>
        </authorList>
    </citation>
    <scope>NUCLEOTIDE SEQUENCE [LARGE SCALE GENOMIC DNA]</scope>
    <source>
        <strain evidence="2 3">Cl-TMA</strain>
    </source>
</reference>
<dbReference type="InterPro" id="IPR026045">
    <property type="entry name" value="Ferric-bd"/>
</dbReference>
<organism evidence="2 3">
    <name type="scientific">Thiohalorhabdus methylotrophus</name>
    <dbReference type="NCBI Taxonomy" id="3242694"/>
    <lineage>
        <taxon>Bacteria</taxon>
        <taxon>Pseudomonadati</taxon>
        <taxon>Pseudomonadota</taxon>
        <taxon>Gammaproteobacteria</taxon>
        <taxon>Thiohalorhabdales</taxon>
        <taxon>Thiohalorhabdaceae</taxon>
        <taxon>Thiohalorhabdus</taxon>
    </lineage>
</organism>
<dbReference type="Gene3D" id="3.40.190.10">
    <property type="entry name" value="Periplasmic binding protein-like II"/>
    <property type="match status" value="2"/>
</dbReference>
<keyword evidence="1" id="KW-0732">Signal</keyword>
<gene>
    <name evidence="2" type="ORF">ACERLL_16350</name>
</gene>
<dbReference type="PANTHER" id="PTHR30006">
    <property type="entry name" value="THIAMINE-BINDING PERIPLASMIC PROTEIN-RELATED"/>
    <property type="match status" value="1"/>
</dbReference>
<accession>A0ABV4U0S2</accession>
<name>A0ABV4U0S2_9GAMM</name>
<evidence type="ECO:0000313" key="3">
    <source>
        <dbReference type="Proteomes" id="UP001575181"/>
    </source>
</evidence>
<dbReference type="SUPFAM" id="SSF53850">
    <property type="entry name" value="Periplasmic binding protein-like II"/>
    <property type="match status" value="1"/>
</dbReference>
<dbReference type="PROSITE" id="PS51257">
    <property type="entry name" value="PROKAR_LIPOPROTEIN"/>
    <property type="match status" value="1"/>
</dbReference>
<comment type="caution">
    <text evidence="2">The sequence shown here is derived from an EMBL/GenBank/DDBJ whole genome shotgun (WGS) entry which is preliminary data.</text>
</comment>
<keyword evidence="3" id="KW-1185">Reference proteome</keyword>
<dbReference type="EMBL" id="JBGUAW010000013">
    <property type="protein sequence ID" value="MFA9462386.1"/>
    <property type="molecule type" value="Genomic_DNA"/>
</dbReference>
<dbReference type="PANTHER" id="PTHR30006:SF24">
    <property type="entry name" value="SLL0237 PROTEIN"/>
    <property type="match status" value="1"/>
</dbReference>
<dbReference type="Proteomes" id="UP001575181">
    <property type="component" value="Unassembled WGS sequence"/>
</dbReference>
<dbReference type="RefSeq" id="WP_373657175.1">
    <property type="nucleotide sequence ID" value="NZ_JBGUAW010000013.1"/>
</dbReference>
<proteinExistence type="predicted"/>
<evidence type="ECO:0000313" key="2">
    <source>
        <dbReference type="EMBL" id="MFA9462386.1"/>
    </source>
</evidence>